<dbReference type="PROSITE" id="PS50077">
    <property type="entry name" value="HEAT_REPEAT"/>
    <property type="match status" value="1"/>
</dbReference>
<sequence>MPEPFKNFFNPNMVAQMADHFKKQWPDFDRDGFVREAVSGFEGQELKERAHAITHAMIRYLPDDFIHAGKILRASLHPDDGADLSTDGSDADGVRGWGIMCLTEYVAARGQDHFDLSLDLLKEMTKRFSSEFSIRHFLIREPVRTLAVMEDWVKDDNHHVRRLVSEGTRPKLPWAMNLPLFREKPEMVLPLLESLKDDESEYVRRSVANNLNEMAKDHPDLVAELAARWMKGASKNRVRLVKHACRTLVKQGHAGALAALGFGQPEIDLRSFRILTPVVQFGEELRFDIDLASTGQASQNLVIDYAIHHRKANGSLAPKVFKWKNLSLEAGAGERAERKHAIKPITTRKYYPGEHAVEILVNGEAIKRLPFTLVMA</sequence>
<dbReference type="InterPro" id="IPR016024">
    <property type="entry name" value="ARM-type_fold"/>
</dbReference>
<dbReference type="Proteomes" id="UP000256845">
    <property type="component" value="Unassembled WGS sequence"/>
</dbReference>
<proteinExistence type="predicted"/>
<dbReference type="AlphaFoldDB" id="A0A3D9HMP5"/>
<accession>A0A3D9HMP5</accession>
<organism evidence="1 2">
    <name type="scientific">Aestuariispira insulae</name>
    <dbReference type="NCBI Taxonomy" id="1461337"/>
    <lineage>
        <taxon>Bacteria</taxon>
        <taxon>Pseudomonadati</taxon>
        <taxon>Pseudomonadota</taxon>
        <taxon>Alphaproteobacteria</taxon>
        <taxon>Rhodospirillales</taxon>
        <taxon>Kiloniellaceae</taxon>
        <taxon>Aestuariispira</taxon>
    </lineage>
</organism>
<comment type="caution">
    <text evidence="1">The sequence shown here is derived from an EMBL/GenBank/DDBJ whole genome shotgun (WGS) entry which is preliminary data.</text>
</comment>
<dbReference type="RefSeq" id="WP_115936566.1">
    <property type="nucleotide sequence ID" value="NZ_QRDW01000004.1"/>
</dbReference>
<dbReference type="OrthoDB" id="9797162at2"/>
<dbReference type="Pfam" id="PF08713">
    <property type="entry name" value="DNA_alkylation"/>
    <property type="match status" value="1"/>
</dbReference>
<evidence type="ECO:0000313" key="2">
    <source>
        <dbReference type="Proteomes" id="UP000256845"/>
    </source>
</evidence>
<gene>
    <name evidence="1" type="ORF">DFP90_10434</name>
</gene>
<dbReference type="EMBL" id="QRDW01000004">
    <property type="protein sequence ID" value="RED50763.1"/>
    <property type="molecule type" value="Genomic_DNA"/>
</dbReference>
<dbReference type="Gene3D" id="1.25.40.290">
    <property type="entry name" value="ARM repeat domains"/>
    <property type="match status" value="1"/>
</dbReference>
<dbReference type="InterPro" id="IPR021133">
    <property type="entry name" value="HEAT_type_2"/>
</dbReference>
<reference evidence="1 2" key="1">
    <citation type="submission" date="2018-07" db="EMBL/GenBank/DDBJ databases">
        <title>Genomic Encyclopedia of Type Strains, Phase III (KMG-III): the genomes of soil and plant-associated and newly described type strains.</title>
        <authorList>
            <person name="Whitman W."/>
        </authorList>
    </citation>
    <scope>NUCLEOTIDE SEQUENCE [LARGE SCALE GENOMIC DNA]</scope>
    <source>
        <strain evidence="1 2">CECT 8488</strain>
    </source>
</reference>
<protein>
    <submittedName>
        <fullName evidence="1">3-methyladenine DNA glycosylase AlkC</fullName>
    </submittedName>
</protein>
<evidence type="ECO:0000313" key="1">
    <source>
        <dbReference type="EMBL" id="RED50763.1"/>
    </source>
</evidence>
<dbReference type="SUPFAM" id="SSF48371">
    <property type="entry name" value="ARM repeat"/>
    <property type="match status" value="1"/>
</dbReference>
<name>A0A3D9HMP5_9PROT</name>
<dbReference type="InterPro" id="IPR014825">
    <property type="entry name" value="DNA_alkylation"/>
</dbReference>
<keyword evidence="2" id="KW-1185">Reference proteome</keyword>